<proteinExistence type="predicted"/>
<gene>
    <name evidence="1" type="ORF">PLEPLA_LOCUS40084</name>
</gene>
<evidence type="ECO:0000313" key="2">
    <source>
        <dbReference type="Proteomes" id="UP001153269"/>
    </source>
</evidence>
<organism evidence="1 2">
    <name type="scientific">Pleuronectes platessa</name>
    <name type="common">European plaice</name>
    <dbReference type="NCBI Taxonomy" id="8262"/>
    <lineage>
        <taxon>Eukaryota</taxon>
        <taxon>Metazoa</taxon>
        <taxon>Chordata</taxon>
        <taxon>Craniata</taxon>
        <taxon>Vertebrata</taxon>
        <taxon>Euteleostomi</taxon>
        <taxon>Actinopterygii</taxon>
        <taxon>Neopterygii</taxon>
        <taxon>Teleostei</taxon>
        <taxon>Neoteleostei</taxon>
        <taxon>Acanthomorphata</taxon>
        <taxon>Carangaria</taxon>
        <taxon>Pleuronectiformes</taxon>
        <taxon>Pleuronectoidei</taxon>
        <taxon>Pleuronectidae</taxon>
        <taxon>Pleuronectes</taxon>
    </lineage>
</organism>
<evidence type="ECO:0000313" key="1">
    <source>
        <dbReference type="EMBL" id="CAB1452344.1"/>
    </source>
</evidence>
<protein>
    <submittedName>
        <fullName evidence="1">Uncharacterized protein</fullName>
    </submittedName>
</protein>
<dbReference type="Proteomes" id="UP001153269">
    <property type="component" value="Unassembled WGS sequence"/>
</dbReference>
<reference evidence="1" key="1">
    <citation type="submission" date="2020-03" db="EMBL/GenBank/DDBJ databases">
        <authorList>
            <person name="Weist P."/>
        </authorList>
    </citation>
    <scope>NUCLEOTIDE SEQUENCE</scope>
</reference>
<dbReference type="AlphaFoldDB" id="A0A9N7VLA8"/>
<accession>A0A9N7VLA8</accession>
<name>A0A9N7VLA8_PLEPL</name>
<sequence>MNVNTGQDGSNLFNQSSKYMKCAGVLLLPLQWDSGKFVGISRKIVNKLRDEFSTVVATSHSNMESARHRGEGAHGGVFVGGYPSSLKAARENALLSQRGASLLRTRGEKECGGRAPAKHPLVAAVPPARCPPP</sequence>
<keyword evidence="2" id="KW-1185">Reference proteome</keyword>
<comment type="caution">
    <text evidence="1">The sequence shown here is derived from an EMBL/GenBank/DDBJ whole genome shotgun (WGS) entry which is preliminary data.</text>
</comment>
<dbReference type="EMBL" id="CADEAL010004124">
    <property type="protein sequence ID" value="CAB1452344.1"/>
    <property type="molecule type" value="Genomic_DNA"/>
</dbReference>